<dbReference type="Proteomes" id="UP001223016">
    <property type="component" value="Unassembled WGS sequence"/>
</dbReference>
<keyword evidence="2" id="KW-1185">Reference proteome</keyword>
<evidence type="ECO:0000313" key="1">
    <source>
        <dbReference type="EMBL" id="MDO7928329.1"/>
    </source>
</evidence>
<reference evidence="1 2" key="1">
    <citation type="submission" date="2023-07" db="EMBL/GenBank/DDBJ databases">
        <title>Identification of four novel Pseudomonas species associated with bacterial leaf spot of cucurbits.</title>
        <authorList>
            <person name="Fullem K.R."/>
        </authorList>
    </citation>
    <scope>NUCLEOTIDE SEQUENCE [LARGE SCALE GENOMIC DNA]</scope>
    <source>
        <strain evidence="1 2">KFB 138</strain>
    </source>
</reference>
<proteinExistence type="predicted"/>
<organism evidence="1 2">
    <name type="scientific">Pseudomonas serbiensis</name>
    <dbReference type="NCBI Taxonomy" id="3064350"/>
    <lineage>
        <taxon>Bacteria</taxon>
        <taxon>Pseudomonadati</taxon>
        <taxon>Pseudomonadota</taxon>
        <taxon>Gammaproteobacteria</taxon>
        <taxon>Pseudomonadales</taxon>
        <taxon>Pseudomonadaceae</taxon>
        <taxon>Pseudomonas</taxon>
    </lineage>
</organism>
<dbReference type="RefSeq" id="WP_304575265.1">
    <property type="nucleotide sequence ID" value="NZ_JAUQOO010000012.1"/>
</dbReference>
<sequence length="216" mass="24302">MIAPWKFKCENLHIQFDAAFCHERLSLKISDALSFLPKEATISQRMLLTISKMHSTCYSDNDFIVSHEVIMKVMIALNSVLYYYPILAIVDAPHSITRGAFLGYAKHIGEVKFGNSLSHFHMEGVDNFIQFDMSPSEIEEISLLPHLTYRHYRTPDFEAKGLSVIDITDHIASPISKCTSLAVDFPFLEQCGITPLSPYKVGMISDSFTVLGASYV</sequence>
<protein>
    <submittedName>
        <fullName evidence="1">Uncharacterized protein</fullName>
    </submittedName>
</protein>
<name>A0ABT9CS57_9PSED</name>
<evidence type="ECO:0000313" key="2">
    <source>
        <dbReference type="Proteomes" id="UP001223016"/>
    </source>
</evidence>
<dbReference type="EMBL" id="JAUQOO010000012">
    <property type="protein sequence ID" value="MDO7928329.1"/>
    <property type="molecule type" value="Genomic_DNA"/>
</dbReference>
<accession>A0ABT9CS57</accession>
<gene>
    <name evidence="1" type="ORF">Q6A51_16185</name>
</gene>
<comment type="caution">
    <text evidence="1">The sequence shown here is derived from an EMBL/GenBank/DDBJ whole genome shotgun (WGS) entry which is preliminary data.</text>
</comment>